<dbReference type="Proteomes" id="UP000499080">
    <property type="component" value="Unassembled WGS sequence"/>
</dbReference>
<sequence length="81" mass="8904">VASFPENEGWPPLSSRRKGCLIQWANRAGAQRGTDPRTLKMWPVFLGILGKCGRSVAVERAVLSNGLIRLEPRGALIQDAY</sequence>
<gene>
    <name evidence="1" type="ORF">AVEN_227425_1</name>
</gene>
<reference evidence="1 2" key="1">
    <citation type="journal article" date="2019" name="Sci. Rep.">
        <title>Orb-weaving spider Araneus ventricosus genome elucidates the spidroin gene catalogue.</title>
        <authorList>
            <person name="Kono N."/>
            <person name="Nakamura H."/>
            <person name="Ohtoshi R."/>
            <person name="Moran D.A.P."/>
            <person name="Shinohara A."/>
            <person name="Yoshida Y."/>
            <person name="Fujiwara M."/>
            <person name="Mori M."/>
            <person name="Tomita M."/>
            <person name="Arakawa K."/>
        </authorList>
    </citation>
    <scope>NUCLEOTIDE SEQUENCE [LARGE SCALE GENOMIC DNA]</scope>
</reference>
<dbReference type="EMBL" id="BGPR01085931">
    <property type="protein sequence ID" value="GBM01420.1"/>
    <property type="molecule type" value="Genomic_DNA"/>
</dbReference>
<protein>
    <submittedName>
        <fullName evidence="1">Uncharacterized protein</fullName>
    </submittedName>
</protein>
<dbReference type="AlphaFoldDB" id="A0A4Y2CB31"/>
<accession>A0A4Y2CB31</accession>
<proteinExistence type="predicted"/>
<evidence type="ECO:0000313" key="1">
    <source>
        <dbReference type="EMBL" id="GBM01420.1"/>
    </source>
</evidence>
<keyword evidence="2" id="KW-1185">Reference proteome</keyword>
<feature type="non-terminal residue" evidence="1">
    <location>
        <position position="1"/>
    </location>
</feature>
<name>A0A4Y2CB31_ARAVE</name>
<comment type="caution">
    <text evidence="1">The sequence shown here is derived from an EMBL/GenBank/DDBJ whole genome shotgun (WGS) entry which is preliminary data.</text>
</comment>
<organism evidence="1 2">
    <name type="scientific">Araneus ventricosus</name>
    <name type="common">Orbweaver spider</name>
    <name type="synonym">Epeira ventricosa</name>
    <dbReference type="NCBI Taxonomy" id="182803"/>
    <lineage>
        <taxon>Eukaryota</taxon>
        <taxon>Metazoa</taxon>
        <taxon>Ecdysozoa</taxon>
        <taxon>Arthropoda</taxon>
        <taxon>Chelicerata</taxon>
        <taxon>Arachnida</taxon>
        <taxon>Araneae</taxon>
        <taxon>Araneomorphae</taxon>
        <taxon>Entelegynae</taxon>
        <taxon>Araneoidea</taxon>
        <taxon>Araneidae</taxon>
        <taxon>Araneus</taxon>
    </lineage>
</organism>
<evidence type="ECO:0000313" key="2">
    <source>
        <dbReference type="Proteomes" id="UP000499080"/>
    </source>
</evidence>